<dbReference type="Gene3D" id="1.20.1260.100">
    <property type="entry name" value="TspO/MBR protein"/>
    <property type="match status" value="1"/>
</dbReference>
<dbReference type="CDD" id="cd15904">
    <property type="entry name" value="TSPO_MBR"/>
    <property type="match status" value="1"/>
</dbReference>
<evidence type="ECO:0000313" key="7">
    <source>
        <dbReference type="EMBL" id="SOB57997.1"/>
    </source>
</evidence>
<comment type="similarity">
    <text evidence="2">Belongs to the TspO/BZRP family.</text>
</comment>
<dbReference type="GO" id="GO:0016020">
    <property type="term" value="C:membrane"/>
    <property type="evidence" value="ECO:0007669"/>
    <property type="project" value="UniProtKB-SubCell"/>
</dbReference>
<dbReference type="GO" id="GO:0033013">
    <property type="term" value="P:tetrapyrrole metabolic process"/>
    <property type="evidence" value="ECO:0007669"/>
    <property type="project" value="UniProtKB-ARBA"/>
</dbReference>
<feature type="transmembrane region" description="Helical" evidence="6">
    <location>
        <begin position="53"/>
        <end position="73"/>
    </location>
</feature>
<feature type="transmembrane region" description="Helical" evidence="6">
    <location>
        <begin position="137"/>
        <end position="160"/>
    </location>
</feature>
<protein>
    <submittedName>
        <fullName evidence="7">Putative Tryptophan-rich protein TspO</fullName>
    </submittedName>
</protein>
<dbReference type="PIRSF" id="PIRSF005859">
    <property type="entry name" value="PBR"/>
    <property type="match status" value="1"/>
</dbReference>
<dbReference type="KEGG" id="pprf:DPRO_1112"/>
<feature type="transmembrane region" description="Helical" evidence="6">
    <location>
        <begin position="109"/>
        <end position="130"/>
    </location>
</feature>
<accession>A0A2C8F5X0</accession>
<dbReference type="PANTHER" id="PTHR10057:SF0">
    <property type="entry name" value="TRANSLOCATOR PROTEIN"/>
    <property type="match status" value="1"/>
</dbReference>
<evidence type="ECO:0000256" key="3">
    <source>
        <dbReference type="ARBA" id="ARBA00022692"/>
    </source>
</evidence>
<evidence type="ECO:0000256" key="5">
    <source>
        <dbReference type="ARBA" id="ARBA00023136"/>
    </source>
</evidence>
<proteinExistence type="inferred from homology"/>
<keyword evidence="5 6" id="KW-0472">Membrane</keyword>
<evidence type="ECO:0000256" key="4">
    <source>
        <dbReference type="ARBA" id="ARBA00022989"/>
    </source>
</evidence>
<dbReference type="Proteomes" id="UP000219215">
    <property type="component" value="Chromosome DPRO"/>
</dbReference>
<dbReference type="AlphaFoldDB" id="A0A2C8F5X0"/>
<dbReference type="PANTHER" id="PTHR10057">
    <property type="entry name" value="PERIPHERAL-TYPE BENZODIAZEPINE RECEPTOR"/>
    <property type="match status" value="1"/>
</dbReference>
<comment type="subcellular location">
    <subcellularLocation>
        <location evidence="1">Membrane</location>
        <topology evidence="1">Multi-pass membrane protein</topology>
    </subcellularLocation>
</comment>
<feature type="transmembrane region" description="Helical" evidence="6">
    <location>
        <begin position="85"/>
        <end position="103"/>
    </location>
</feature>
<gene>
    <name evidence="7" type="ORF">DPRO_1112</name>
</gene>
<dbReference type="EMBL" id="LT907975">
    <property type="protein sequence ID" value="SOB57997.1"/>
    <property type="molecule type" value="Genomic_DNA"/>
</dbReference>
<keyword evidence="8" id="KW-1185">Reference proteome</keyword>
<keyword evidence="4 6" id="KW-1133">Transmembrane helix</keyword>
<dbReference type="InterPro" id="IPR038330">
    <property type="entry name" value="TspO/MBR-related_sf"/>
</dbReference>
<sequence>MEVKGAESMVKRYGVLAVFIFTHIMAGSLVGSFFPPGPWVEQLVKPPFYPPAIVFPVVWTLLYASMGVSLWVFWLADGSAKGQGYLWYSAQLVVNLLFTPLMFGLQSTMLGSLDTLILVLFLGKTITLFYRFSPKAACILLPYFLWTCFASVLAISLWVLNG</sequence>
<evidence type="ECO:0000256" key="1">
    <source>
        <dbReference type="ARBA" id="ARBA00004141"/>
    </source>
</evidence>
<dbReference type="Pfam" id="PF03073">
    <property type="entry name" value="TspO_MBR"/>
    <property type="match status" value="1"/>
</dbReference>
<feature type="transmembrane region" description="Helical" evidence="6">
    <location>
        <begin position="12"/>
        <end position="33"/>
    </location>
</feature>
<dbReference type="FunFam" id="1.20.1260.100:FF:000001">
    <property type="entry name" value="translocator protein 2"/>
    <property type="match status" value="1"/>
</dbReference>
<keyword evidence="3 6" id="KW-0812">Transmembrane</keyword>
<reference evidence="8" key="1">
    <citation type="submission" date="2017-09" db="EMBL/GenBank/DDBJ databases">
        <authorList>
            <person name="Regsiter A."/>
            <person name="William W."/>
        </authorList>
    </citation>
    <scope>NUCLEOTIDE SEQUENCE [LARGE SCALE GENOMIC DNA]</scope>
    <source>
        <strain evidence="8">500-1</strain>
    </source>
</reference>
<evidence type="ECO:0000313" key="8">
    <source>
        <dbReference type="Proteomes" id="UP000219215"/>
    </source>
</evidence>
<evidence type="ECO:0000256" key="6">
    <source>
        <dbReference type="SAM" id="Phobius"/>
    </source>
</evidence>
<organism evidence="7 8">
    <name type="scientific">Pseudodesulfovibrio profundus</name>
    <dbReference type="NCBI Taxonomy" id="57320"/>
    <lineage>
        <taxon>Bacteria</taxon>
        <taxon>Pseudomonadati</taxon>
        <taxon>Thermodesulfobacteriota</taxon>
        <taxon>Desulfovibrionia</taxon>
        <taxon>Desulfovibrionales</taxon>
        <taxon>Desulfovibrionaceae</taxon>
    </lineage>
</organism>
<name>A0A2C8F5X0_9BACT</name>
<evidence type="ECO:0000256" key="2">
    <source>
        <dbReference type="ARBA" id="ARBA00007524"/>
    </source>
</evidence>
<dbReference type="InterPro" id="IPR004307">
    <property type="entry name" value="TspO_MBR"/>
</dbReference>